<feature type="transmembrane region" description="Helical" evidence="1">
    <location>
        <begin position="272"/>
        <end position="293"/>
    </location>
</feature>
<name>A0ABW2G0B4_9ACTN</name>
<comment type="caution">
    <text evidence="2">The sequence shown here is derived from an EMBL/GenBank/DDBJ whole genome shotgun (WGS) entry which is preliminary data.</text>
</comment>
<proteinExistence type="predicted"/>
<organism evidence="2 3">
    <name type="scientific">Kitasatospora paranensis</name>
    <dbReference type="NCBI Taxonomy" id="258053"/>
    <lineage>
        <taxon>Bacteria</taxon>
        <taxon>Bacillati</taxon>
        <taxon>Actinomycetota</taxon>
        <taxon>Actinomycetes</taxon>
        <taxon>Kitasatosporales</taxon>
        <taxon>Streptomycetaceae</taxon>
        <taxon>Kitasatospora</taxon>
    </lineage>
</organism>
<keyword evidence="1" id="KW-0472">Membrane</keyword>
<sequence>MLSGPLLVDATAAASTVAALAVAPRLPARGPAPTEGRSGRRAPGPGAVLAAVTALIYLNQLLFTVYVLRVRDGDPGFIARYLPPGWFALADHDRAIGWIAAHTPAPQLLAPTVLRVQAFLELPFVLLMFMTLVRLLDPALHRRLGTSPLIPLAAGSYTAVFCTVEWGLHNPYTGQDIAIRIASALATPPLIRALARRDDSPGRPATTRGLLLFGAALWAVGHLVLDVYDTALLYNLGHLPGRLPGMLTALAVLAAVRLVGRRPDRSDAGPAVESLAAGLRWTFTLFLVPALAIRYGVGFGHVQVSGLCALALLAAAAAPALRGRPARVGVALAAAAAAGLAAAAVAAQAATGPYYETALLAAMAALLVTATATAAVADRVLTL</sequence>
<feature type="transmembrane region" description="Helical" evidence="1">
    <location>
        <begin position="357"/>
        <end position="377"/>
    </location>
</feature>
<keyword evidence="1" id="KW-1133">Transmembrane helix</keyword>
<dbReference type="EMBL" id="JBHTAJ010000034">
    <property type="protein sequence ID" value="MFC7181667.1"/>
    <property type="molecule type" value="Genomic_DNA"/>
</dbReference>
<reference evidence="3" key="1">
    <citation type="journal article" date="2019" name="Int. J. Syst. Evol. Microbiol.">
        <title>The Global Catalogue of Microorganisms (GCM) 10K type strain sequencing project: providing services to taxonomists for standard genome sequencing and annotation.</title>
        <authorList>
            <consortium name="The Broad Institute Genomics Platform"/>
            <consortium name="The Broad Institute Genome Sequencing Center for Infectious Disease"/>
            <person name="Wu L."/>
            <person name="Ma J."/>
        </authorList>
    </citation>
    <scope>NUCLEOTIDE SEQUENCE [LARGE SCALE GENOMIC DNA]</scope>
    <source>
        <strain evidence="3">CGMCC 1.12859</strain>
    </source>
</reference>
<keyword evidence="3" id="KW-1185">Reference proteome</keyword>
<accession>A0ABW2G0B4</accession>
<feature type="transmembrane region" description="Helical" evidence="1">
    <location>
        <begin position="210"/>
        <end position="228"/>
    </location>
</feature>
<feature type="transmembrane region" description="Helical" evidence="1">
    <location>
        <begin position="243"/>
        <end position="260"/>
    </location>
</feature>
<keyword evidence="1" id="KW-0812">Transmembrane</keyword>
<feature type="transmembrane region" description="Helical" evidence="1">
    <location>
        <begin position="328"/>
        <end position="351"/>
    </location>
</feature>
<dbReference type="RefSeq" id="WP_380231572.1">
    <property type="nucleotide sequence ID" value="NZ_JBHSVH010000002.1"/>
</dbReference>
<feature type="transmembrane region" description="Helical" evidence="1">
    <location>
        <begin position="47"/>
        <end position="68"/>
    </location>
</feature>
<evidence type="ECO:0000313" key="2">
    <source>
        <dbReference type="EMBL" id="MFC7181667.1"/>
    </source>
</evidence>
<evidence type="ECO:0000313" key="3">
    <source>
        <dbReference type="Proteomes" id="UP001596435"/>
    </source>
</evidence>
<protein>
    <submittedName>
        <fullName evidence="2">Uncharacterized protein</fullName>
    </submittedName>
</protein>
<evidence type="ECO:0000256" key="1">
    <source>
        <dbReference type="SAM" id="Phobius"/>
    </source>
</evidence>
<feature type="transmembrane region" description="Helical" evidence="1">
    <location>
        <begin position="299"/>
        <end position="321"/>
    </location>
</feature>
<dbReference type="Proteomes" id="UP001596435">
    <property type="component" value="Unassembled WGS sequence"/>
</dbReference>
<gene>
    <name evidence="2" type="ORF">ACFQMG_19135</name>
</gene>